<evidence type="ECO:0000256" key="11">
    <source>
        <dbReference type="SAM" id="Phobius"/>
    </source>
</evidence>
<dbReference type="InterPro" id="IPR003593">
    <property type="entry name" value="AAA+_ATPase"/>
</dbReference>
<keyword evidence="2" id="KW-0813">Transport</keyword>
<evidence type="ECO:0000256" key="2">
    <source>
        <dbReference type="ARBA" id="ARBA00022448"/>
    </source>
</evidence>
<dbReference type="GO" id="GO:0005524">
    <property type="term" value="F:ATP binding"/>
    <property type="evidence" value="ECO:0007669"/>
    <property type="project" value="UniProtKB-KW"/>
</dbReference>
<dbReference type="InterPro" id="IPR027417">
    <property type="entry name" value="P-loop_NTPase"/>
</dbReference>
<evidence type="ECO:0000256" key="3">
    <source>
        <dbReference type="ARBA" id="ARBA00022475"/>
    </source>
</evidence>
<dbReference type="GO" id="GO:0016887">
    <property type="term" value="F:ATP hydrolysis activity"/>
    <property type="evidence" value="ECO:0007669"/>
    <property type="project" value="InterPro"/>
</dbReference>
<name>A0A2N3Y0N4_SACSN</name>
<comment type="subcellular location">
    <subcellularLocation>
        <location evidence="1">Cell inner membrane</location>
        <topology evidence="1">Multi-pass membrane protein</topology>
    </subcellularLocation>
</comment>
<dbReference type="STRING" id="994479.GCA_000194155_07234"/>
<dbReference type="OrthoDB" id="9806127at2"/>
<keyword evidence="5 11" id="KW-0812">Transmembrane</keyword>
<evidence type="ECO:0000313" key="15">
    <source>
        <dbReference type="Proteomes" id="UP000233786"/>
    </source>
</evidence>
<proteinExistence type="inferred from homology"/>
<dbReference type="SUPFAM" id="SSF90123">
    <property type="entry name" value="ABC transporter transmembrane region"/>
    <property type="match status" value="1"/>
</dbReference>
<dbReference type="Gene3D" id="3.40.50.300">
    <property type="entry name" value="P-loop containing nucleotide triphosphate hydrolases"/>
    <property type="match status" value="1"/>
</dbReference>
<reference evidence="14" key="1">
    <citation type="submission" date="2017-12" db="EMBL/GenBank/DDBJ databases">
        <title>Sequencing the genomes of 1000 Actinobacteria strains.</title>
        <authorList>
            <person name="Klenk H.-P."/>
        </authorList>
    </citation>
    <scope>NUCLEOTIDE SEQUENCE [LARGE SCALE GENOMIC DNA]</scope>
    <source>
        <strain evidence="14">DSM 44228</strain>
    </source>
</reference>
<dbReference type="InterPro" id="IPR036640">
    <property type="entry name" value="ABC1_TM_sf"/>
</dbReference>
<gene>
    <name evidence="14" type="ORF">A8926_4286</name>
</gene>
<keyword evidence="8 11" id="KW-1133">Transmembrane helix</keyword>
<evidence type="ECO:0000256" key="5">
    <source>
        <dbReference type="ARBA" id="ARBA00022692"/>
    </source>
</evidence>
<dbReference type="Proteomes" id="UP000233786">
    <property type="component" value="Unassembled WGS sequence"/>
</dbReference>
<dbReference type="SMART" id="SM00382">
    <property type="entry name" value="AAA"/>
    <property type="match status" value="1"/>
</dbReference>
<evidence type="ECO:0000259" key="12">
    <source>
        <dbReference type="PROSITE" id="PS50893"/>
    </source>
</evidence>
<sequence>MIRALFTALGKQNSGPLRGLLVLLATAAVLQGVAYAFLVPVLRTLLGNQPDTVWLPLMIFALASMGSAGATWFAQAAAFRTGSRLANVLHHRLGAAIVALPLGWFNRSRVGELSRMNSEHVLQVMSVPAHLLRPAVTSVLTPLTIVIAILLIDVRLALSVVLAIPVLLAVLAISNRVVRIADAERHAGMDEAANRVVEFAKAQPVLRAFGQAGTGGPALDRALLAQRSVDRSMLFRVVPGLVAFEFTVRVMVTAALVLGVLSVLDGRLDAGTVIAVLVLVGRFAEPVTAAAGIGASIRMARTSLDGINRLLAERPLPEPSRPVRPERNDVEFDDVSFGYDDRQVLRNLSFTMPGNSMTALVGPSGAGKTTVARLLGRFWDTTGGQVRIGDVDVRDIATDDLMSMVAFVFQDVYLFDGTLGDNVRVGRPDATDDEVRDAIARAGLVDVMSELPLGTDTPVGEAGSRLSGGQRQRVSIARALLKQAPIVVFDEATSSLDPESDVVVQRAIAALSENSTLLVIAHRMQTVLAADQIIVLDDGALTERGTHEELLTLDGTYARFYHRRASSAGWRLTDAVS</sequence>
<dbReference type="GO" id="GO:0140359">
    <property type="term" value="F:ABC-type transporter activity"/>
    <property type="evidence" value="ECO:0007669"/>
    <property type="project" value="InterPro"/>
</dbReference>
<dbReference type="AlphaFoldDB" id="A0A2N3Y0N4"/>
<comment type="caution">
    <text evidence="14">The sequence shown here is derived from an EMBL/GenBank/DDBJ whole genome shotgun (WGS) entry which is preliminary data.</text>
</comment>
<dbReference type="EMBL" id="PJNB01000001">
    <property type="protein sequence ID" value="PKW16453.1"/>
    <property type="molecule type" value="Genomic_DNA"/>
</dbReference>
<keyword evidence="4" id="KW-0997">Cell inner membrane</keyword>
<feature type="transmembrane region" description="Helical" evidence="11">
    <location>
        <begin position="241"/>
        <end position="264"/>
    </location>
</feature>
<evidence type="ECO:0000256" key="4">
    <source>
        <dbReference type="ARBA" id="ARBA00022519"/>
    </source>
</evidence>
<keyword evidence="15" id="KW-1185">Reference proteome</keyword>
<dbReference type="PROSITE" id="PS50893">
    <property type="entry name" value="ABC_TRANSPORTER_2"/>
    <property type="match status" value="1"/>
</dbReference>
<evidence type="ECO:0000256" key="9">
    <source>
        <dbReference type="ARBA" id="ARBA00023136"/>
    </source>
</evidence>
<evidence type="ECO:0000256" key="1">
    <source>
        <dbReference type="ARBA" id="ARBA00004429"/>
    </source>
</evidence>
<evidence type="ECO:0000313" key="14">
    <source>
        <dbReference type="EMBL" id="PKW16453.1"/>
    </source>
</evidence>
<feature type="transmembrane region" description="Helical" evidence="11">
    <location>
        <begin position="270"/>
        <end position="293"/>
    </location>
</feature>
<dbReference type="CDD" id="cd07346">
    <property type="entry name" value="ABC_6TM_exporters"/>
    <property type="match status" value="1"/>
</dbReference>
<evidence type="ECO:0000256" key="8">
    <source>
        <dbReference type="ARBA" id="ARBA00022989"/>
    </source>
</evidence>
<accession>A0A2N3Y0N4</accession>
<dbReference type="InterPro" id="IPR003439">
    <property type="entry name" value="ABC_transporter-like_ATP-bd"/>
</dbReference>
<dbReference type="PROSITE" id="PS50929">
    <property type="entry name" value="ABC_TM1F"/>
    <property type="match status" value="1"/>
</dbReference>
<feature type="transmembrane region" description="Helical" evidence="11">
    <location>
        <begin position="54"/>
        <end position="74"/>
    </location>
</feature>
<dbReference type="PROSITE" id="PS00211">
    <property type="entry name" value="ABC_TRANSPORTER_1"/>
    <property type="match status" value="1"/>
</dbReference>
<dbReference type="PANTHER" id="PTHR24221">
    <property type="entry name" value="ATP-BINDING CASSETTE SUB-FAMILY B"/>
    <property type="match status" value="1"/>
</dbReference>
<dbReference type="InterPro" id="IPR017871">
    <property type="entry name" value="ABC_transporter-like_CS"/>
</dbReference>
<feature type="transmembrane region" description="Helical" evidence="11">
    <location>
        <begin position="131"/>
        <end position="152"/>
    </location>
</feature>
<keyword evidence="9 11" id="KW-0472">Membrane</keyword>
<evidence type="ECO:0000256" key="7">
    <source>
        <dbReference type="ARBA" id="ARBA00022840"/>
    </source>
</evidence>
<dbReference type="Pfam" id="PF00005">
    <property type="entry name" value="ABC_tran"/>
    <property type="match status" value="1"/>
</dbReference>
<dbReference type="RefSeq" id="WP_010314800.1">
    <property type="nucleotide sequence ID" value="NZ_CP061007.1"/>
</dbReference>
<dbReference type="Gene3D" id="1.20.1560.10">
    <property type="entry name" value="ABC transporter type 1, transmembrane domain"/>
    <property type="match status" value="1"/>
</dbReference>
<dbReference type="FunFam" id="3.40.50.300:FF:000221">
    <property type="entry name" value="Multidrug ABC transporter ATP-binding protein"/>
    <property type="match status" value="1"/>
</dbReference>
<dbReference type="GO" id="GO:0034040">
    <property type="term" value="F:ATPase-coupled lipid transmembrane transporter activity"/>
    <property type="evidence" value="ECO:0007669"/>
    <property type="project" value="TreeGrafter"/>
</dbReference>
<keyword evidence="3" id="KW-1003">Cell membrane</keyword>
<feature type="transmembrane region" description="Helical" evidence="11">
    <location>
        <begin position="20"/>
        <end position="42"/>
    </location>
</feature>
<evidence type="ECO:0000259" key="13">
    <source>
        <dbReference type="PROSITE" id="PS50929"/>
    </source>
</evidence>
<dbReference type="InterPro" id="IPR011527">
    <property type="entry name" value="ABC1_TM_dom"/>
</dbReference>
<dbReference type="GO" id="GO:0005886">
    <property type="term" value="C:plasma membrane"/>
    <property type="evidence" value="ECO:0007669"/>
    <property type="project" value="UniProtKB-SubCell"/>
</dbReference>
<dbReference type="InterPro" id="IPR039421">
    <property type="entry name" value="Type_1_exporter"/>
</dbReference>
<organism evidence="14 15">
    <name type="scientific">Saccharopolyspora spinosa</name>
    <dbReference type="NCBI Taxonomy" id="60894"/>
    <lineage>
        <taxon>Bacteria</taxon>
        <taxon>Bacillati</taxon>
        <taxon>Actinomycetota</taxon>
        <taxon>Actinomycetes</taxon>
        <taxon>Pseudonocardiales</taxon>
        <taxon>Pseudonocardiaceae</taxon>
        <taxon>Saccharopolyspora</taxon>
    </lineage>
</organism>
<comment type="similarity">
    <text evidence="10">Belongs to the ABC transporter superfamily. Siderophore-Fe(3+) uptake transporter (SIUT) (TC 3.A.1.21) family.</text>
</comment>
<protein>
    <submittedName>
        <fullName evidence="14">ATP-binding cassette subfamily B protein</fullName>
    </submittedName>
</protein>
<keyword evidence="7 14" id="KW-0067">ATP-binding</keyword>
<keyword evidence="6" id="KW-0547">Nucleotide-binding</keyword>
<dbReference type="SUPFAM" id="SSF52540">
    <property type="entry name" value="P-loop containing nucleoside triphosphate hydrolases"/>
    <property type="match status" value="1"/>
</dbReference>
<evidence type="ECO:0000256" key="10">
    <source>
        <dbReference type="ARBA" id="ARBA00023455"/>
    </source>
</evidence>
<evidence type="ECO:0000256" key="6">
    <source>
        <dbReference type="ARBA" id="ARBA00022741"/>
    </source>
</evidence>
<feature type="domain" description="ABC transporter" evidence="12">
    <location>
        <begin position="330"/>
        <end position="563"/>
    </location>
</feature>
<dbReference type="PANTHER" id="PTHR24221:SF654">
    <property type="entry name" value="ATP-BINDING CASSETTE SUB-FAMILY B MEMBER 6"/>
    <property type="match status" value="1"/>
</dbReference>
<feature type="transmembrane region" description="Helical" evidence="11">
    <location>
        <begin position="158"/>
        <end position="178"/>
    </location>
</feature>
<dbReference type="Pfam" id="PF00664">
    <property type="entry name" value="ABC_membrane"/>
    <property type="match status" value="1"/>
</dbReference>
<feature type="domain" description="ABC transmembrane type-1" evidence="13">
    <location>
        <begin position="19"/>
        <end position="299"/>
    </location>
</feature>